<protein>
    <submittedName>
        <fullName evidence="2">Uncharacterized protein</fullName>
    </submittedName>
</protein>
<gene>
    <name evidence="2" type="ORF">B0T17DRAFT_616100</name>
</gene>
<comment type="caution">
    <text evidence="2">The sequence shown here is derived from an EMBL/GenBank/DDBJ whole genome shotgun (WGS) entry which is preliminary data.</text>
</comment>
<dbReference type="AlphaFoldDB" id="A0AA39XB59"/>
<reference evidence="2" key="1">
    <citation type="submission" date="2023-06" db="EMBL/GenBank/DDBJ databases">
        <title>Genome-scale phylogeny and comparative genomics of the fungal order Sordariales.</title>
        <authorList>
            <consortium name="Lawrence Berkeley National Laboratory"/>
            <person name="Hensen N."/>
            <person name="Bonometti L."/>
            <person name="Westerberg I."/>
            <person name="Brannstrom I.O."/>
            <person name="Guillou S."/>
            <person name="Cros-Aarteil S."/>
            <person name="Calhoun S."/>
            <person name="Haridas S."/>
            <person name="Kuo A."/>
            <person name="Mondo S."/>
            <person name="Pangilinan J."/>
            <person name="Riley R."/>
            <person name="LaButti K."/>
            <person name="Andreopoulos B."/>
            <person name="Lipzen A."/>
            <person name="Chen C."/>
            <person name="Yanf M."/>
            <person name="Daum C."/>
            <person name="Ng V."/>
            <person name="Clum A."/>
            <person name="Steindorff A."/>
            <person name="Ohm R."/>
            <person name="Martin F."/>
            <person name="Silar P."/>
            <person name="Natvig D."/>
            <person name="Lalanne C."/>
            <person name="Gautier V."/>
            <person name="Ament-velasquez S.L."/>
            <person name="Kruys A."/>
            <person name="Hutchinson M.I."/>
            <person name="Powell A.J."/>
            <person name="Barry K."/>
            <person name="Miller A.N."/>
            <person name="Grigoriev I.V."/>
            <person name="Debuchy R."/>
            <person name="Gladieux P."/>
            <person name="Thoren M.H."/>
            <person name="Johannesson H."/>
        </authorList>
    </citation>
    <scope>NUCLEOTIDE SEQUENCE</scope>
    <source>
        <strain evidence="2">SMH3391-2</strain>
    </source>
</reference>
<evidence type="ECO:0000313" key="3">
    <source>
        <dbReference type="Proteomes" id="UP001174934"/>
    </source>
</evidence>
<feature type="transmembrane region" description="Helical" evidence="1">
    <location>
        <begin position="69"/>
        <end position="92"/>
    </location>
</feature>
<keyword evidence="1" id="KW-0472">Membrane</keyword>
<evidence type="ECO:0000256" key="1">
    <source>
        <dbReference type="SAM" id="Phobius"/>
    </source>
</evidence>
<name>A0AA39XB59_9PEZI</name>
<proteinExistence type="predicted"/>
<feature type="transmembrane region" description="Helical" evidence="1">
    <location>
        <begin position="12"/>
        <end position="31"/>
    </location>
</feature>
<feature type="transmembrane region" description="Helical" evidence="1">
    <location>
        <begin position="133"/>
        <end position="152"/>
    </location>
</feature>
<keyword evidence="1" id="KW-1133">Transmembrane helix</keyword>
<keyword evidence="3" id="KW-1185">Reference proteome</keyword>
<evidence type="ECO:0000313" key="2">
    <source>
        <dbReference type="EMBL" id="KAK0630446.1"/>
    </source>
</evidence>
<dbReference type="Proteomes" id="UP001174934">
    <property type="component" value="Unassembled WGS sequence"/>
</dbReference>
<accession>A0AA39XB59</accession>
<keyword evidence="1" id="KW-0812">Transmembrane</keyword>
<sequence length="521" mass="57628">MPPTWLIRLQQAGGLSLSALFFGGTILNLFAGNIMTSRDRLSDNTPVQVSEDKRQNVFWVGSRLSVETWLVVLGFGFSLLSYGLMGSYLHFFDMWCSLRAARAPGGLDYTRYLNSQPGAPVFIGFRGFRGFVLGRYLIVALGLASSICYKFAVVDVTLRLLEHLPESQVLLRVPPLIALLDNGRTSPWLSDSPFEDSASRSFIHRSFIHTLGAWLVVMAGWADCSGTFHVSDVGMLHTREIVMVAEGFSATGDYFMTAKSHLQQNWTRIEAPGSGWVSNSNGAVMEYRIVPPGDIEIQWAEMGSWQDDETNVQSQTAQREVYKMSLNVAKITRKVSAGDCSEIVTSTASEFLLNTPILVHPTRSGRFESPILSSSTKWINAFLQDPVGNKYDLLVLIRSVMAGWGEGRGFQLVETDGIRLGHAPQPFNHAWPFNEEAYVNSSTESASLGSEGSVAMEYPFYSGVRSTTRTGSYYAAAYTFLFLGCLAYVTIGIRVLAGPPALTSWMGQHVRIWVGYTPDRF</sequence>
<organism evidence="2 3">
    <name type="scientific">Bombardia bombarda</name>
    <dbReference type="NCBI Taxonomy" id="252184"/>
    <lineage>
        <taxon>Eukaryota</taxon>
        <taxon>Fungi</taxon>
        <taxon>Dikarya</taxon>
        <taxon>Ascomycota</taxon>
        <taxon>Pezizomycotina</taxon>
        <taxon>Sordariomycetes</taxon>
        <taxon>Sordariomycetidae</taxon>
        <taxon>Sordariales</taxon>
        <taxon>Lasiosphaeriaceae</taxon>
        <taxon>Bombardia</taxon>
    </lineage>
</organism>
<feature type="transmembrane region" description="Helical" evidence="1">
    <location>
        <begin position="473"/>
        <end position="497"/>
    </location>
</feature>
<dbReference type="EMBL" id="JAULSR010000002">
    <property type="protein sequence ID" value="KAK0630446.1"/>
    <property type="molecule type" value="Genomic_DNA"/>
</dbReference>